<dbReference type="GO" id="GO:0006457">
    <property type="term" value="P:protein folding"/>
    <property type="evidence" value="ECO:0007669"/>
    <property type="project" value="InterPro"/>
</dbReference>
<sequence length="185" mass="21103">MQENKDELQEQLEADSQEALDSAQDTESTQEVESAQDIEDYKRQYDELKDQYVRAFADFENTKKRLERDKNQSLEYANERVMSDLLPVLDTLDKALESARANPEAQAIAQGLELTLESFNKVLNKHGVERIDTSGEFDPNLHECLMQVPSQDKEDGSILATLQQGYVYKSRVLRPAMVSVVKNQS</sequence>
<evidence type="ECO:0000256" key="11">
    <source>
        <dbReference type="RuleBase" id="RU004478"/>
    </source>
</evidence>
<evidence type="ECO:0000256" key="7">
    <source>
        <dbReference type="ARBA" id="ARBA00053401"/>
    </source>
</evidence>
<dbReference type="EMBL" id="LN907858">
    <property type="protein sequence ID" value="CUU40700.1"/>
    <property type="molecule type" value="Genomic_DNA"/>
</dbReference>
<evidence type="ECO:0000256" key="5">
    <source>
        <dbReference type="ARBA" id="ARBA00023016"/>
    </source>
</evidence>
<feature type="compositionally biased region" description="Acidic residues" evidence="12">
    <location>
        <begin position="28"/>
        <end position="38"/>
    </location>
</feature>
<dbReference type="GO" id="GO:0051087">
    <property type="term" value="F:protein-folding chaperone binding"/>
    <property type="evidence" value="ECO:0007669"/>
    <property type="project" value="InterPro"/>
</dbReference>
<comment type="subcellular location">
    <subcellularLocation>
        <location evidence="1 10">Cytoplasm</location>
    </subcellularLocation>
</comment>
<feature type="region of interest" description="Disordered" evidence="12">
    <location>
        <begin position="1"/>
        <end position="43"/>
    </location>
</feature>
<evidence type="ECO:0000313" key="14">
    <source>
        <dbReference type="EMBL" id="TLD78219.1"/>
    </source>
</evidence>
<dbReference type="GeneID" id="78152271"/>
<dbReference type="GO" id="GO:0005829">
    <property type="term" value="C:cytosol"/>
    <property type="evidence" value="ECO:0007669"/>
    <property type="project" value="TreeGrafter"/>
</dbReference>
<evidence type="ECO:0000256" key="2">
    <source>
        <dbReference type="ARBA" id="ARBA00009054"/>
    </source>
</evidence>
<gene>
    <name evidence="10 14" type="primary">grpE</name>
    <name evidence="13" type="ORF">BN2458_PEG1817</name>
    <name evidence="14" type="ORF">LS75_007135</name>
</gene>
<dbReference type="GO" id="GO:0051082">
    <property type="term" value="F:unfolded protein binding"/>
    <property type="evidence" value="ECO:0007669"/>
    <property type="project" value="TreeGrafter"/>
</dbReference>
<dbReference type="NCBIfam" id="NF010747">
    <property type="entry name" value="PRK14149.1"/>
    <property type="match status" value="1"/>
</dbReference>
<comment type="subunit">
    <text evidence="3 10">Homodimer.</text>
</comment>
<evidence type="ECO:0000256" key="12">
    <source>
        <dbReference type="SAM" id="MobiDB-lite"/>
    </source>
</evidence>
<reference evidence="14 15" key="1">
    <citation type="journal article" date="2014" name="Genome Announc.">
        <title>Draft genome sequences of eight enterohepatic helicobacter species isolated from both laboratory and wild rodents.</title>
        <authorList>
            <person name="Sheh A."/>
            <person name="Shen Z."/>
            <person name="Fox J.G."/>
        </authorList>
    </citation>
    <scope>NUCLEOTIDE SEQUENCE [LARGE SCALE GENOMIC DNA]</scope>
    <source>
        <strain evidence="14 15">MIT 98-6810</strain>
    </source>
</reference>
<evidence type="ECO:0000256" key="4">
    <source>
        <dbReference type="ARBA" id="ARBA00022490"/>
    </source>
</evidence>
<comment type="function">
    <text evidence="7 10">Participates actively in the response to hyperosmotic and heat shock by preventing the aggregation of stress-denatured proteins, in association with DnaK and GrpE. It is the nucleotide exchange factor for DnaK and may function as a thermosensor. Unfolded proteins bind initially to DnaJ; upon interaction with the DnaJ-bound protein, DnaK hydrolyzes its bound ATP, resulting in the formation of a stable complex. GrpE releases ADP from DnaK; ATP binding to DnaK triggers the release of the substrate protein, thus completing the reaction cycle. Several rounds of ATP-dependent interactions between DnaJ, DnaK and GrpE are required for fully efficient folding.</text>
</comment>
<dbReference type="NCBIfam" id="NF010738">
    <property type="entry name" value="PRK14140.1"/>
    <property type="match status" value="1"/>
</dbReference>
<evidence type="ECO:0000256" key="9">
    <source>
        <dbReference type="ARBA" id="ARBA00076414"/>
    </source>
</evidence>
<dbReference type="Proteomes" id="UP000029925">
    <property type="component" value="Unassembled WGS sequence"/>
</dbReference>
<reference evidence="13" key="3">
    <citation type="submission" date="2015-11" db="EMBL/GenBank/DDBJ databases">
        <authorList>
            <person name="Zhang Y."/>
            <person name="Guo Z."/>
        </authorList>
    </citation>
    <scope>NUCLEOTIDE SEQUENCE</scope>
    <source>
        <strain evidence="13">1</strain>
    </source>
</reference>
<evidence type="ECO:0000256" key="8">
    <source>
        <dbReference type="ARBA" id="ARBA00072274"/>
    </source>
</evidence>
<keyword evidence="4 10" id="KW-0963">Cytoplasm</keyword>
<feature type="compositionally biased region" description="Acidic residues" evidence="12">
    <location>
        <begin position="9"/>
        <end position="18"/>
    </location>
</feature>
<dbReference type="PRINTS" id="PR00773">
    <property type="entry name" value="GRPEPROTEIN"/>
</dbReference>
<dbReference type="EMBL" id="JRPF02000008">
    <property type="protein sequence ID" value="TLD78219.1"/>
    <property type="molecule type" value="Genomic_DNA"/>
</dbReference>
<dbReference type="RefSeq" id="WP_034326230.1">
    <property type="nucleotide sequence ID" value="NZ_CAJTQN010000001.1"/>
</dbReference>
<dbReference type="PANTHER" id="PTHR21237">
    <property type="entry name" value="GRPE PROTEIN"/>
    <property type="match status" value="1"/>
</dbReference>
<dbReference type="HAMAP" id="MF_01151">
    <property type="entry name" value="GrpE"/>
    <property type="match status" value="1"/>
</dbReference>
<dbReference type="InterPro" id="IPR013805">
    <property type="entry name" value="GrpE_CC"/>
</dbReference>
<reference evidence="16" key="2">
    <citation type="submission" date="2015-11" db="EMBL/GenBank/DDBJ databases">
        <authorList>
            <person name="Anvar S.Y."/>
        </authorList>
    </citation>
    <scope>NUCLEOTIDE SEQUENCE [LARGE SCALE GENOMIC DNA]</scope>
</reference>
<dbReference type="GO" id="GO:0042803">
    <property type="term" value="F:protein homodimerization activity"/>
    <property type="evidence" value="ECO:0007669"/>
    <property type="project" value="InterPro"/>
</dbReference>
<dbReference type="KEGG" id="hty:BN2458_PEG1817"/>
<dbReference type="FunFam" id="2.30.22.10:FF:000001">
    <property type="entry name" value="Protein GrpE"/>
    <property type="match status" value="1"/>
</dbReference>
<organism evidence="13 16">
    <name type="scientific">Helicobacter typhlonius</name>
    <dbReference type="NCBI Taxonomy" id="76936"/>
    <lineage>
        <taxon>Bacteria</taxon>
        <taxon>Pseudomonadati</taxon>
        <taxon>Campylobacterota</taxon>
        <taxon>Epsilonproteobacteria</taxon>
        <taxon>Campylobacterales</taxon>
        <taxon>Helicobacteraceae</taxon>
        <taxon>Helicobacter</taxon>
    </lineage>
</organism>
<dbReference type="AlphaFoldDB" id="A0A099UH55"/>
<dbReference type="InterPro" id="IPR000740">
    <property type="entry name" value="GrpE"/>
</dbReference>
<dbReference type="GO" id="GO:0000774">
    <property type="term" value="F:adenyl-nucleotide exchange factor activity"/>
    <property type="evidence" value="ECO:0007669"/>
    <property type="project" value="InterPro"/>
</dbReference>
<name>A0A099UH55_9HELI</name>
<evidence type="ECO:0000256" key="10">
    <source>
        <dbReference type="HAMAP-Rule" id="MF_01151"/>
    </source>
</evidence>
<dbReference type="Gene3D" id="2.30.22.10">
    <property type="entry name" value="Head domain of nucleotide exchange factor GrpE"/>
    <property type="match status" value="1"/>
</dbReference>
<dbReference type="CDD" id="cd00446">
    <property type="entry name" value="GrpE"/>
    <property type="match status" value="1"/>
</dbReference>
<comment type="similarity">
    <text evidence="2 10 11">Belongs to the GrpE family.</text>
</comment>
<protein>
    <recommendedName>
        <fullName evidence="8 10">Protein GrpE</fullName>
    </recommendedName>
    <alternativeName>
        <fullName evidence="9 10">HSP-70 cofactor</fullName>
    </alternativeName>
</protein>
<evidence type="ECO:0000313" key="13">
    <source>
        <dbReference type="EMBL" id="CUU40700.1"/>
    </source>
</evidence>
<dbReference type="STRING" id="76936.BN2458_PEG1817"/>
<dbReference type="PANTHER" id="PTHR21237:SF23">
    <property type="entry name" value="GRPE PROTEIN HOMOLOG, MITOCHONDRIAL"/>
    <property type="match status" value="1"/>
</dbReference>
<dbReference type="SUPFAM" id="SSF51064">
    <property type="entry name" value="Head domain of nucleotide exchange factor GrpE"/>
    <property type="match status" value="1"/>
</dbReference>
<proteinExistence type="inferred from homology"/>
<dbReference type="PATRIC" id="fig|76936.10.peg.1772"/>
<dbReference type="InterPro" id="IPR009012">
    <property type="entry name" value="GrpE_head"/>
</dbReference>
<dbReference type="OrthoDB" id="9789811at2"/>
<keyword evidence="6 10" id="KW-0143">Chaperone</keyword>
<dbReference type="Gene3D" id="3.90.20.20">
    <property type="match status" value="1"/>
</dbReference>
<evidence type="ECO:0000256" key="1">
    <source>
        <dbReference type="ARBA" id="ARBA00004496"/>
    </source>
</evidence>
<keyword evidence="5 10" id="KW-0346">Stress response</keyword>
<dbReference type="SUPFAM" id="SSF58014">
    <property type="entry name" value="Coiled-coil domain of nucleotide exchange factor GrpE"/>
    <property type="match status" value="1"/>
</dbReference>
<evidence type="ECO:0000256" key="6">
    <source>
        <dbReference type="ARBA" id="ARBA00023186"/>
    </source>
</evidence>
<keyword evidence="15" id="KW-1185">Reference proteome</keyword>
<dbReference type="Proteomes" id="UP000064525">
    <property type="component" value="Chromosome I"/>
</dbReference>
<evidence type="ECO:0000313" key="16">
    <source>
        <dbReference type="Proteomes" id="UP000064525"/>
    </source>
</evidence>
<dbReference type="Pfam" id="PF01025">
    <property type="entry name" value="GrpE"/>
    <property type="match status" value="1"/>
</dbReference>
<evidence type="ECO:0000313" key="15">
    <source>
        <dbReference type="Proteomes" id="UP000029925"/>
    </source>
</evidence>
<evidence type="ECO:0000256" key="3">
    <source>
        <dbReference type="ARBA" id="ARBA00011738"/>
    </source>
</evidence>
<accession>A0A099UH55</accession>